<protein>
    <submittedName>
        <fullName evidence="8">NIPA-like protein 2-like</fullName>
    </submittedName>
</protein>
<evidence type="ECO:0000256" key="2">
    <source>
        <dbReference type="ARBA" id="ARBA00007230"/>
    </source>
</evidence>
<feature type="transmembrane region" description="Helical" evidence="6">
    <location>
        <begin position="12"/>
        <end position="30"/>
    </location>
</feature>
<proteinExistence type="inferred from homology"/>
<dbReference type="InterPro" id="IPR008521">
    <property type="entry name" value="Mg_trans_NIPA"/>
</dbReference>
<comment type="similarity">
    <text evidence="2">Belongs to the NIPA family.</text>
</comment>
<comment type="subcellular location">
    <subcellularLocation>
        <location evidence="1">Membrane</location>
        <topology evidence="1">Multi-pass membrane protein</topology>
    </subcellularLocation>
</comment>
<gene>
    <name evidence="8" type="primary">LOC102808252</name>
</gene>
<dbReference type="Pfam" id="PF05653">
    <property type="entry name" value="Mg_trans_NIPA"/>
    <property type="match status" value="1"/>
</dbReference>
<accession>A0ABM0M0Z1</accession>
<evidence type="ECO:0000313" key="7">
    <source>
        <dbReference type="Proteomes" id="UP000694865"/>
    </source>
</evidence>
<keyword evidence="7" id="KW-1185">Reference proteome</keyword>
<evidence type="ECO:0000256" key="4">
    <source>
        <dbReference type="ARBA" id="ARBA00022989"/>
    </source>
</evidence>
<keyword evidence="3 6" id="KW-0812">Transmembrane</keyword>
<dbReference type="PANTHER" id="PTHR12570">
    <property type="match status" value="1"/>
</dbReference>
<keyword evidence="5 6" id="KW-0472">Membrane</keyword>
<dbReference type="PANTHER" id="PTHR12570:SF65">
    <property type="entry name" value="MAGNESIUM TRANSPORTER NIPA9-RELATED"/>
    <property type="match status" value="1"/>
</dbReference>
<dbReference type="RefSeq" id="XP_006813682.1">
    <property type="nucleotide sequence ID" value="XM_006813619.1"/>
</dbReference>
<feature type="transmembrane region" description="Helical" evidence="6">
    <location>
        <begin position="36"/>
        <end position="57"/>
    </location>
</feature>
<name>A0ABM0M0Z1_SACKO</name>
<dbReference type="Proteomes" id="UP000694865">
    <property type="component" value="Unplaced"/>
</dbReference>
<dbReference type="GeneID" id="102808252"/>
<reference evidence="8" key="1">
    <citation type="submission" date="2025-08" db="UniProtKB">
        <authorList>
            <consortium name="RefSeq"/>
        </authorList>
    </citation>
    <scope>IDENTIFICATION</scope>
    <source>
        <tissue evidence="8">Testes</tissue>
    </source>
</reference>
<evidence type="ECO:0000256" key="3">
    <source>
        <dbReference type="ARBA" id="ARBA00022692"/>
    </source>
</evidence>
<sequence length="126" mass="13995">MQHHDSNVVVPINYVLFTISAIVSGVLFYHEFTGLSSVNIFMFLFGCFLSFVAVYFISANREEHGTKNRMSCTVTNPNVQDSMPCLDIRSVQPHAPNGGKSDDLLLPLLTLMEDKTISSYGSSDKK</sequence>
<organism evidence="7 8">
    <name type="scientific">Saccoglossus kowalevskii</name>
    <name type="common">Acorn worm</name>
    <dbReference type="NCBI Taxonomy" id="10224"/>
    <lineage>
        <taxon>Eukaryota</taxon>
        <taxon>Metazoa</taxon>
        <taxon>Hemichordata</taxon>
        <taxon>Enteropneusta</taxon>
        <taxon>Harrimaniidae</taxon>
        <taxon>Saccoglossus</taxon>
    </lineage>
</organism>
<evidence type="ECO:0000256" key="6">
    <source>
        <dbReference type="SAM" id="Phobius"/>
    </source>
</evidence>
<evidence type="ECO:0000256" key="5">
    <source>
        <dbReference type="ARBA" id="ARBA00023136"/>
    </source>
</evidence>
<evidence type="ECO:0000313" key="8">
    <source>
        <dbReference type="RefSeq" id="XP_006813682.1"/>
    </source>
</evidence>
<evidence type="ECO:0000256" key="1">
    <source>
        <dbReference type="ARBA" id="ARBA00004141"/>
    </source>
</evidence>
<keyword evidence="4 6" id="KW-1133">Transmembrane helix</keyword>